<dbReference type="Proteomes" id="UP001472677">
    <property type="component" value="Unassembled WGS sequence"/>
</dbReference>
<proteinExistence type="predicted"/>
<name>A0ABR2F6W3_9ROSI</name>
<organism evidence="1 2">
    <name type="scientific">Hibiscus sabdariffa</name>
    <name type="common">roselle</name>
    <dbReference type="NCBI Taxonomy" id="183260"/>
    <lineage>
        <taxon>Eukaryota</taxon>
        <taxon>Viridiplantae</taxon>
        <taxon>Streptophyta</taxon>
        <taxon>Embryophyta</taxon>
        <taxon>Tracheophyta</taxon>
        <taxon>Spermatophyta</taxon>
        <taxon>Magnoliopsida</taxon>
        <taxon>eudicotyledons</taxon>
        <taxon>Gunneridae</taxon>
        <taxon>Pentapetalae</taxon>
        <taxon>rosids</taxon>
        <taxon>malvids</taxon>
        <taxon>Malvales</taxon>
        <taxon>Malvaceae</taxon>
        <taxon>Malvoideae</taxon>
        <taxon>Hibiscus</taxon>
    </lineage>
</organism>
<comment type="caution">
    <text evidence="1">The sequence shown here is derived from an EMBL/GenBank/DDBJ whole genome shotgun (WGS) entry which is preliminary data.</text>
</comment>
<evidence type="ECO:0000313" key="2">
    <source>
        <dbReference type="Proteomes" id="UP001472677"/>
    </source>
</evidence>
<sequence>MLKTKLGSARKLASLKLSSSTIVEKVEKIVGGKLGLSRPGLRCSSVLFKPSSVATSLLNQPWTLSSGRERRPSNEADRMPSGLLAIDGTRIRCGDDLVLGRNEGGSNKNAGMFLPSSSVSHGHNSIMMLIGSEEEDDTVMEGFEQGSQT</sequence>
<gene>
    <name evidence="1" type="ORF">V6N12_028795</name>
</gene>
<evidence type="ECO:0000313" key="1">
    <source>
        <dbReference type="EMBL" id="KAK8572750.1"/>
    </source>
</evidence>
<keyword evidence="2" id="KW-1185">Reference proteome</keyword>
<accession>A0ABR2F6W3</accession>
<reference evidence="1 2" key="1">
    <citation type="journal article" date="2024" name="G3 (Bethesda)">
        <title>Genome assembly of Hibiscus sabdariffa L. provides insights into metabolisms of medicinal natural products.</title>
        <authorList>
            <person name="Kim T."/>
        </authorList>
    </citation>
    <scope>NUCLEOTIDE SEQUENCE [LARGE SCALE GENOMIC DNA]</scope>
    <source>
        <strain evidence="1">TK-2024</strain>
        <tissue evidence="1">Old leaves</tissue>
    </source>
</reference>
<protein>
    <submittedName>
        <fullName evidence="1">Uncharacterized protein</fullName>
    </submittedName>
</protein>
<dbReference type="EMBL" id="JBBPBM010000008">
    <property type="protein sequence ID" value="KAK8572750.1"/>
    <property type="molecule type" value="Genomic_DNA"/>
</dbReference>